<protein>
    <submittedName>
        <fullName evidence="1">Uncharacterized protein</fullName>
    </submittedName>
</protein>
<comment type="caution">
    <text evidence="1">The sequence shown here is derived from an EMBL/GenBank/DDBJ whole genome shotgun (WGS) entry which is preliminary data.</text>
</comment>
<evidence type="ECO:0000313" key="2">
    <source>
        <dbReference type="Proteomes" id="UP000829447"/>
    </source>
</evidence>
<organism evidence="1 2">
    <name type="scientific">Pangasianodon gigas</name>
    <name type="common">Mekong giant catfish</name>
    <name type="synonym">Pangasius gigas</name>
    <dbReference type="NCBI Taxonomy" id="30993"/>
    <lineage>
        <taxon>Eukaryota</taxon>
        <taxon>Metazoa</taxon>
        <taxon>Chordata</taxon>
        <taxon>Craniata</taxon>
        <taxon>Vertebrata</taxon>
        <taxon>Euteleostomi</taxon>
        <taxon>Actinopterygii</taxon>
        <taxon>Neopterygii</taxon>
        <taxon>Teleostei</taxon>
        <taxon>Ostariophysi</taxon>
        <taxon>Siluriformes</taxon>
        <taxon>Pangasiidae</taxon>
        <taxon>Pangasianodon</taxon>
    </lineage>
</organism>
<sequence>MENVEQPISLQHISLDWGGNRSTQRKPPKHGENMQTRTPNPGELLSLYGSDTINKEKKDRDDERSAFCQRFGSCARACPSARAQEKRVPQSLRCGRSRRAEPRHGGQAARALRARPEAVELRLRGRDAAARRVRVGGSGGGGDAGVLPGDGTGREEEGGGCYCYTTYRDSAPGERERRTAELHENEEGEEKENKRTRRSSSHSRFLRQTKEARRDKTARERVSNPLQLPLVRANAAEATSVKGFYS</sequence>
<name>A0ACC5WSN2_PANGG</name>
<keyword evidence="2" id="KW-1185">Reference proteome</keyword>
<evidence type="ECO:0000313" key="1">
    <source>
        <dbReference type="EMBL" id="MCI4382104.1"/>
    </source>
</evidence>
<accession>A0ACC5WSN2</accession>
<proteinExistence type="predicted"/>
<reference evidence="1 2" key="1">
    <citation type="journal article" date="2022" name="bioRxiv">
        <title>An ancient truncated duplication of the anti-Mullerian hormone receptor type 2 gene is a potential conserved master sex determinant in the Pangasiidae catfish family.</title>
        <authorList>
            <person name="Wen M."/>
            <person name="Pan Q."/>
            <person name="Jouanno E."/>
            <person name="Montfort J."/>
            <person name="Zahm M."/>
            <person name="Cabau C."/>
            <person name="Klopp C."/>
            <person name="Iampietro C."/>
            <person name="Roques C."/>
            <person name="Bouchez O."/>
            <person name="Castinel A."/>
            <person name="Donnadieu C."/>
            <person name="Parrinello H."/>
            <person name="Poncet C."/>
            <person name="Belmonte E."/>
            <person name="Gautier V."/>
            <person name="Avarre J.-C."/>
            <person name="Dugue R."/>
            <person name="Gustiano R."/>
            <person name="Ha T.T.T."/>
            <person name="Campet M."/>
            <person name="Sriphairoj K."/>
            <person name="Ribolli J."/>
            <person name="de Almeida F.L."/>
            <person name="Desvignes T."/>
            <person name="Postlethwait J.H."/>
            <person name="Bucao C.F."/>
            <person name="Robinson-Rechavi M."/>
            <person name="Bobe J."/>
            <person name="Herpin A."/>
            <person name="Guiguen Y."/>
        </authorList>
    </citation>
    <scope>NUCLEOTIDE SEQUENCE [LARGE SCALE GENOMIC DNA]</scope>
    <source>
        <strain evidence="1">YG-Dec2019</strain>
    </source>
</reference>
<gene>
    <name evidence="1" type="ORF">PGIGA_G00259730</name>
</gene>
<dbReference type="EMBL" id="CM040462">
    <property type="protein sequence ID" value="MCI4382104.1"/>
    <property type="molecule type" value="Genomic_DNA"/>
</dbReference>
<dbReference type="Proteomes" id="UP000829447">
    <property type="component" value="Linkage Group LG9"/>
</dbReference>